<dbReference type="Proteomes" id="UP000282574">
    <property type="component" value="Unassembled WGS sequence"/>
</dbReference>
<keyword evidence="2" id="KW-1133">Transmembrane helix</keyword>
<keyword evidence="2" id="KW-0812">Transmembrane</keyword>
<dbReference type="GO" id="GO:0005524">
    <property type="term" value="F:ATP binding"/>
    <property type="evidence" value="ECO:0007669"/>
    <property type="project" value="InterPro"/>
</dbReference>
<sequence>MEKTYTNKSYRWNRENYSRQRRFVDIWMFVLTLLFGLWLDGKAWSYPGGVTEARKIARRKKQAIWIRNTLLDLGPTFIKVGQLFSTRADLFPGEYVEELAKLQDRVPAFGYEQVETTVERELGKKIPELFHSFEPIPLAAASLGQVHKAKLRSGEEVVVKIQRPGLKKLFEIDLAILKGITRYFQNHPDWGRGRDWLGIYEECCRILWEEIDYLNEGRNADTFRRNFREYDWVKVPRIYWRYTSPQVLTLEYAPGIKISHYEAIEAAGLDRKLIARQGAEAYLHQLLHNGFFHADPHPGNIAVSPAGSLIFYDFGMMGRIKANVREQLMETLFGIAQKDGGRVVASLVELGALAPTDDMGPVRRSVQFMLDNFMDKPFENQSVSAISDDLYEIAYGQPFRFPATFTFVMRAFSTLEGVGKGLDPEFNFMEVAKPFAFQLMTDGNGSVDGNSFLNELSRQAAQVGSTAFGLPRRLEDTLEKLERGDLRVRVRSIETERLLRRQSSVQVAITYALIVSSFTISATILLISQFAWLALIPGAIAAGTGFSLIRLLMRLDRYDKMF</sequence>
<dbReference type="InterPro" id="IPR011009">
    <property type="entry name" value="Kinase-like_dom_sf"/>
</dbReference>
<dbReference type="InterPro" id="IPR000719">
    <property type="entry name" value="Prot_kinase_dom"/>
</dbReference>
<keyword evidence="2" id="KW-0472">Membrane</keyword>
<evidence type="ECO:0000259" key="3">
    <source>
        <dbReference type="PROSITE" id="PS50011"/>
    </source>
</evidence>
<comment type="caution">
    <text evidence="4">The sequence shown here is derived from an EMBL/GenBank/DDBJ whole genome shotgun (WGS) entry which is preliminary data.</text>
</comment>
<dbReference type="PROSITE" id="PS50011">
    <property type="entry name" value="PROTEIN_KINASE_DOM"/>
    <property type="match status" value="1"/>
</dbReference>
<dbReference type="SUPFAM" id="SSF56112">
    <property type="entry name" value="Protein kinase-like (PK-like)"/>
    <property type="match status" value="1"/>
</dbReference>
<evidence type="ECO:0000256" key="1">
    <source>
        <dbReference type="ARBA" id="ARBA00009670"/>
    </source>
</evidence>
<proteinExistence type="inferred from homology"/>
<dbReference type="PANTHER" id="PTHR10566:SF113">
    <property type="entry name" value="PROTEIN ACTIVITY OF BC1 COMPLEX KINASE 7, CHLOROPLASTIC"/>
    <property type="match status" value="1"/>
</dbReference>
<organism evidence="4 5">
    <name type="scientific">Chroococcidiopsis cubana SAG 39.79</name>
    <dbReference type="NCBI Taxonomy" id="388085"/>
    <lineage>
        <taxon>Bacteria</taxon>
        <taxon>Bacillati</taxon>
        <taxon>Cyanobacteriota</taxon>
        <taxon>Cyanophyceae</taxon>
        <taxon>Chroococcidiopsidales</taxon>
        <taxon>Chroococcidiopsidaceae</taxon>
        <taxon>Chroococcidiopsis</taxon>
    </lineage>
</organism>
<keyword evidence="5" id="KW-1185">Reference proteome</keyword>
<feature type="domain" description="Protein kinase" evidence="3">
    <location>
        <begin position="132"/>
        <end position="499"/>
    </location>
</feature>
<dbReference type="InterPro" id="IPR050154">
    <property type="entry name" value="UbiB_kinase"/>
</dbReference>
<gene>
    <name evidence="4" type="ORF">DSM107010_53130</name>
</gene>
<dbReference type="RefSeq" id="WP_106217853.1">
    <property type="nucleotide sequence ID" value="NZ_JAVKZF010000002.1"/>
</dbReference>
<reference evidence="4 5" key="1">
    <citation type="journal article" date="2019" name="Genome Biol. Evol.">
        <title>Day and night: Metabolic profiles and evolutionary relationships of six axenic non-marine cyanobacteria.</title>
        <authorList>
            <person name="Will S.E."/>
            <person name="Henke P."/>
            <person name="Boedeker C."/>
            <person name="Huang S."/>
            <person name="Brinkmann H."/>
            <person name="Rohde M."/>
            <person name="Jarek M."/>
            <person name="Friedl T."/>
            <person name="Seufert S."/>
            <person name="Schumacher M."/>
            <person name="Overmann J."/>
            <person name="Neumann-Schaal M."/>
            <person name="Petersen J."/>
        </authorList>
    </citation>
    <scope>NUCLEOTIDE SEQUENCE [LARGE SCALE GENOMIC DNA]</scope>
    <source>
        <strain evidence="4 5">SAG 39.79</strain>
    </source>
</reference>
<dbReference type="EMBL" id="RSCK01000069">
    <property type="protein sequence ID" value="RUT06309.1"/>
    <property type="molecule type" value="Genomic_DNA"/>
</dbReference>
<accession>A0AB37UE13</accession>
<dbReference type="GO" id="GO:0046467">
    <property type="term" value="P:membrane lipid biosynthetic process"/>
    <property type="evidence" value="ECO:0007669"/>
    <property type="project" value="TreeGrafter"/>
</dbReference>
<dbReference type="AlphaFoldDB" id="A0AB37UE13"/>
<dbReference type="PANTHER" id="PTHR10566">
    <property type="entry name" value="CHAPERONE-ACTIVITY OF BC1 COMPLEX CABC1 -RELATED"/>
    <property type="match status" value="1"/>
</dbReference>
<protein>
    <recommendedName>
        <fullName evidence="3">Protein kinase domain-containing protein</fullName>
    </recommendedName>
</protein>
<name>A0AB37UE13_9CYAN</name>
<dbReference type="Pfam" id="PF03109">
    <property type="entry name" value="ABC1"/>
    <property type="match status" value="1"/>
</dbReference>
<evidence type="ECO:0000313" key="4">
    <source>
        <dbReference type="EMBL" id="RUT06309.1"/>
    </source>
</evidence>
<dbReference type="GO" id="GO:0016020">
    <property type="term" value="C:membrane"/>
    <property type="evidence" value="ECO:0007669"/>
    <property type="project" value="GOC"/>
</dbReference>
<dbReference type="GO" id="GO:0004672">
    <property type="term" value="F:protein kinase activity"/>
    <property type="evidence" value="ECO:0007669"/>
    <property type="project" value="InterPro"/>
</dbReference>
<feature type="transmembrane region" description="Helical" evidence="2">
    <location>
        <begin position="533"/>
        <end position="553"/>
    </location>
</feature>
<dbReference type="CDD" id="cd05121">
    <property type="entry name" value="ABC1_ADCK3-like"/>
    <property type="match status" value="1"/>
</dbReference>
<evidence type="ECO:0000256" key="2">
    <source>
        <dbReference type="SAM" id="Phobius"/>
    </source>
</evidence>
<comment type="similarity">
    <text evidence="1">Belongs to the protein kinase superfamily. ADCK protein kinase family.</text>
</comment>
<feature type="transmembrane region" description="Helical" evidence="2">
    <location>
        <begin position="507"/>
        <end position="527"/>
    </location>
</feature>
<dbReference type="InterPro" id="IPR004147">
    <property type="entry name" value="ABC1_dom"/>
</dbReference>
<evidence type="ECO:0000313" key="5">
    <source>
        <dbReference type="Proteomes" id="UP000282574"/>
    </source>
</evidence>
<dbReference type="GO" id="GO:1901031">
    <property type="term" value="P:regulation of response to reactive oxygen species"/>
    <property type="evidence" value="ECO:0007669"/>
    <property type="project" value="TreeGrafter"/>
</dbReference>